<organism evidence="2 3">
    <name type="scientific">Aporhodopirellula aestuarii</name>
    <dbReference type="NCBI Taxonomy" id="2950107"/>
    <lineage>
        <taxon>Bacteria</taxon>
        <taxon>Pseudomonadati</taxon>
        <taxon>Planctomycetota</taxon>
        <taxon>Planctomycetia</taxon>
        <taxon>Pirellulales</taxon>
        <taxon>Pirellulaceae</taxon>
        <taxon>Aporhodopirellula</taxon>
    </lineage>
</organism>
<name>A0ABT0U910_9BACT</name>
<dbReference type="RefSeq" id="WP_250930647.1">
    <property type="nucleotide sequence ID" value="NZ_JAMQBK010000059.1"/>
</dbReference>
<reference evidence="2 3" key="1">
    <citation type="journal article" date="2022" name="Syst. Appl. Microbiol.">
        <title>Rhodopirellula aestuarii sp. nov., a novel member of the genus Rhodopirellula isolated from brackish sediments collected in the Tagus River estuary, Portugal.</title>
        <authorList>
            <person name="Vitorino I.R."/>
            <person name="Klimek D."/>
            <person name="Calusinska M."/>
            <person name="Lobo-da-Cunha A."/>
            <person name="Vasconcelos V."/>
            <person name="Lage O.M."/>
        </authorList>
    </citation>
    <scope>NUCLEOTIDE SEQUENCE [LARGE SCALE GENOMIC DNA]</scope>
    <source>
        <strain evidence="2 3">ICT_H3.1</strain>
    </source>
</reference>
<comment type="caution">
    <text evidence="2">The sequence shown here is derived from an EMBL/GenBank/DDBJ whole genome shotgun (WGS) entry which is preliminary data.</text>
</comment>
<gene>
    <name evidence="2" type="ORF">NB063_20575</name>
</gene>
<evidence type="ECO:0000256" key="1">
    <source>
        <dbReference type="SAM" id="MobiDB-lite"/>
    </source>
</evidence>
<evidence type="ECO:0000313" key="3">
    <source>
        <dbReference type="Proteomes" id="UP001202961"/>
    </source>
</evidence>
<accession>A0ABT0U910</accession>
<dbReference type="Proteomes" id="UP001202961">
    <property type="component" value="Unassembled WGS sequence"/>
</dbReference>
<proteinExistence type="predicted"/>
<feature type="compositionally biased region" description="Polar residues" evidence="1">
    <location>
        <begin position="77"/>
        <end position="98"/>
    </location>
</feature>
<protein>
    <submittedName>
        <fullName evidence="2">Universal stress protein</fullName>
    </submittedName>
</protein>
<evidence type="ECO:0000313" key="2">
    <source>
        <dbReference type="EMBL" id="MCM2373015.1"/>
    </source>
</evidence>
<keyword evidence="3" id="KW-1185">Reference proteome</keyword>
<sequence>MDDASDFDRDVDNAMRMFERAHVGSATPLTPVRPSRVMLVLDGSDQDDASIASAVHLREVYNTETLVLDAREHSGDANESGQPPAAPSSNELATQAASRISGARSITRPPGESFEAILQSLKVHDVNLLIVPCPFGRSFVKIGADSVGTVVDVLLSRCSVPFLVIRHPDQPLPQCVGRVSVLVGSECDVENRAAAWAFGLAQPGGKVSLNLVVEREHFENVRTILESVDPDKEFDVEMLTDVLTRTHQNLHAAMSKTAGELGVEYALIPQPGEIAPPHPLSDTHKQLLVLPLEVDDRFTQGFVIDRIRRSPHPVLVVSGHVKADA</sequence>
<feature type="region of interest" description="Disordered" evidence="1">
    <location>
        <begin position="72"/>
        <end position="107"/>
    </location>
</feature>
<dbReference type="EMBL" id="JAMQBK010000059">
    <property type="protein sequence ID" value="MCM2373015.1"/>
    <property type="molecule type" value="Genomic_DNA"/>
</dbReference>
<dbReference type="Gene3D" id="3.40.50.12370">
    <property type="match status" value="1"/>
</dbReference>